<evidence type="ECO:0000313" key="1">
    <source>
        <dbReference type="EMBL" id="MDP4485824.1"/>
    </source>
</evidence>
<reference evidence="1 4" key="2">
    <citation type="submission" date="2023-04" db="EMBL/GenBank/DDBJ databases">
        <title>Novel Pseudoalteromonas species isolated from Pacific coral.</title>
        <authorList>
            <person name="Videau P."/>
            <person name="Shlafstein M.D."/>
            <person name="Oline D.K."/>
            <person name="Strangman W.K."/>
            <person name="Hahnke R.L."/>
            <person name="Saw J.H."/>
            <person name="Ushijima B."/>
        </authorList>
    </citation>
    <scope>NUCLEOTIDE SEQUENCE [LARGE SCALE GENOMIC DNA]</scope>
    <source>
        <strain evidence="1 4">LMG 14908</strain>
    </source>
</reference>
<keyword evidence="4" id="KW-1185">Reference proteome</keyword>
<dbReference type="GeneID" id="88775587"/>
<protein>
    <submittedName>
        <fullName evidence="2">Uncharacterized protein</fullName>
    </submittedName>
</protein>
<accession>A0A4P9J110</accession>
<dbReference type="KEGG" id="pdv:FFU37_08005"/>
<gene>
    <name evidence="2" type="ORF">FFU37_08005</name>
    <name evidence="1" type="ORF">QDH73_17595</name>
</gene>
<dbReference type="RefSeq" id="WP_039489499.1">
    <property type="nucleotide sequence ID" value="NZ_CP040558.1"/>
</dbReference>
<dbReference type="Proteomes" id="UP001242314">
    <property type="component" value="Unassembled WGS sequence"/>
</dbReference>
<proteinExistence type="predicted"/>
<dbReference type="EMBL" id="CP040558">
    <property type="protein sequence ID" value="QCU74413.1"/>
    <property type="molecule type" value="Genomic_DNA"/>
</dbReference>
<evidence type="ECO:0000313" key="3">
    <source>
        <dbReference type="Proteomes" id="UP000310065"/>
    </source>
</evidence>
<evidence type="ECO:0000313" key="4">
    <source>
        <dbReference type="Proteomes" id="UP001242314"/>
    </source>
</evidence>
<sequence length="79" mass="9107">MINTNSIDASPFHEGELAIQDKLGKREIMATFGKRAVRSFMPEQHRKFVAQKVTSFIQFLFEKFEAGPKTKSLKSVKRF</sequence>
<organism evidence="2 3">
    <name type="scientific">Pseudoalteromonas distincta</name>
    <dbReference type="NCBI Taxonomy" id="77608"/>
    <lineage>
        <taxon>Bacteria</taxon>
        <taxon>Pseudomonadati</taxon>
        <taxon>Pseudomonadota</taxon>
        <taxon>Gammaproteobacteria</taxon>
        <taxon>Alteromonadales</taxon>
        <taxon>Pseudoalteromonadaceae</taxon>
        <taxon>Pseudoalteromonas</taxon>
    </lineage>
</organism>
<evidence type="ECO:0000313" key="2">
    <source>
        <dbReference type="EMBL" id="QCU74413.1"/>
    </source>
</evidence>
<name>A0A4P9J110_9GAMM</name>
<dbReference type="EMBL" id="JASGWX010000017">
    <property type="protein sequence ID" value="MDP4485824.1"/>
    <property type="molecule type" value="Genomic_DNA"/>
</dbReference>
<reference evidence="2 3" key="1">
    <citation type="submission" date="2019-05" db="EMBL/GenBank/DDBJ databases">
        <title>Complete genome sequence of Pseudoalteromonas sp. 16-SW-7(T) isolated from the Okhotsk Sea, Russia.</title>
        <authorList>
            <person name="Nguyen T.H."/>
            <person name="Nedashkovskaya O.I."/>
            <person name="Kim S.-G."/>
        </authorList>
    </citation>
    <scope>NUCLEOTIDE SEQUENCE [LARGE SCALE GENOMIC DNA]</scope>
    <source>
        <strain evidence="2 3">16-SW-7</strain>
    </source>
</reference>
<dbReference type="AlphaFoldDB" id="A0A4P9J110"/>
<dbReference type="Proteomes" id="UP000310065">
    <property type="component" value="Chromosome L1"/>
</dbReference>